<dbReference type="InterPro" id="IPR003781">
    <property type="entry name" value="CoA-bd"/>
</dbReference>
<dbReference type="InterPro" id="IPR016102">
    <property type="entry name" value="Succinyl-CoA_synth-like"/>
</dbReference>
<organism evidence="3 4">
    <name type="scientific">Noviherbaspirillum sedimenti</name>
    <dbReference type="NCBI Taxonomy" id="2320865"/>
    <lineage>
        <taxon>Bacteria</taxon>
        <taxon>Pseudomonadati</taxon>
        <taxon>Pseudomonadota</taxon>
        <taxon>Betaproteobacteria</taxon>
        <taxon>Burkholderiales</taxon>
        <taxon>Oxalobacteraceae</taxon>
        <taxon>Noviherbaspirillum</taxon>
    </lineage>
</organism>
<dbReference type="EMBL" id="QYUQ01000002">
    <property type="protein sequence ID" value="RJG00666.1"/>
    <property type="molecule type" value="Genomic_DNA"/>
</dbReference>
<gene>
    <name evidence="3" type="ORF">D3878_02940</name>
</gene>
<dbReference type="InterPro" id="IPR043938">
    <property type="entry name" value="Ligase_CoA_dom"/>
</dbReference>
<dbReference type="Pfam" id="PF19045">
    <property type="entry name" value="Ligase_CoA_2"/>
    <property type="match status" value="1"/>
</dbReference>
<evidence type="ECO:0000259" key="2">
    <source>
        <dbReference type="SMART" id="SM00881"/>
    </source>
</evidence>
<dbReference type="GO" id="GO:0005524">
    <property type="term" value="F:ATP binding"/>
    <property type="evidence" value="ECO:0007669"/>
    <property type="project" value="InterPro"/>
</dbReference>
<dbReference type="SMART" id="SM00881">
    <property type="entry name" value="CoA_binding"/>
    <property type="match status" value="1"/>
</dbReference>
<accession>A0A3A3GEJ8</accession>
<evidence type="ECO:0000313" key="4">
    <source>
        <dbReference type="Proteomes" id="UP000266327"/>
    </source>
</evidence>
<dbReference type="RefSeq" id="WP_119784121.1">
    <property type="nucleotide sequence ID" value="NZ_QYUQ01000002.1"/>
</dbReference>
<dbReference type="GO" id="GO:0043758">
    <property type="term" value="F:acetate-CoA ligase (ADP-forming) activity"/>
    <property type="evidence" value="ECO:0007669"/>
    <property type="project" value="InterPro"/>
</dbReference>
<dbReference type="SUPFAM" id="SSF51735">
    <property type="entry name" value="NAD(P)-binding Rossmann-fold domains"/>
    <property type="match status" value="1"/>
</dbReference>
<dbReference type="OrthoDB" id="9807426at2"/>
<evidence type="ECO:0000313" key="3">
    <source>
        <dbReference type="EMBL" id="RJG00666.1"/>
    </source>
</evidence>
<dbReference type="Pfam" id="PF13380">
    <property type="entry name" value="CoA_binding_2"/>
    <property type="match status" value="1"/>
</dbReference>
<dbReference type="PANTHER" id="PTHR42793:SF4">
    <property type="entry name" value="BLL6376 PROTEIN"/>
    <property type="match status" value="1"/>
</dbReference>
<proteinExistence type="inferred from homology"/>
<dbReference type="Pfam" id="PF13549">
    <property type="entry name" value="ATP-grasp_5"/>
    <property type="match status" value="1"/>
</dbReference>
<dbReference type="Pfam" id="PF13607">
    <property type="entry name" value="Succ_CoA_lig"/>
    <property type="match status" value="1"/>
</dbReference>
<dbReference type="Proteomes" id="UP000266327">
    <property type="component" value="Unassembled WGS sequence"/>
</dbReference>
<reference evidence="4" key="1">
    <citation type="submission" date="2018-09" db="EMBL/GenBank/DDBJ databases">
        <authorList>
            <person name="Zhu H."/>
        </authorList>
    </citation>
    <scope>NUCLEOTIDE SEQUENCE [LARGE SCALE GENOMIC DNA]</scope>
    <source>
        <strain evidence="4">K1S02-23</strain>
    </source>
</reference>
<protein>
    <submittedName>
        <fullName evidence="3">CoA-binding protein</fullName>
    </submittedName>
</protein>
<dbReference type="InterPro" id="IPR032875">
    <property type="entry name" value="Succ_CoA_lig_flav_dom"/>
</dbReference>
<dbReference type="Gene3D" id="3.30.1490.20">
    <property type="entry name" value="ATP-grasp fold, A domain"/>
    <property type="match status" value="1"/>
</dbReference>
<name>A0A3A3GEJ8_9BURK</name>
<dbReference type="Gene3D" id="3.40.50.261">
    <property type="entry name" value="Succinyl-CoA synthetase domains"/>
    <property type="match status" value="2"/>
</dbReference>
<dbReference type="SUPFAM" id="SSF56059">
    <property type="entry name" value="Glutathione synthetase ATP-binding domain-like"/>
    <property type="match status" value="1"/>
</dbReference>
<evidence type="ECO:0000256" key="1">
    <source>
        <dbReference type="ARBA" id="ARBA00060888"/>
    </source>
</evidence>
<dbReference type="Gene3D" id="3.40.50.720">
    <property type="entry name" value="NAD(P)-binding Rossmann-like Domain"/>
    <property type="match status" value="1"/>
</dbReference>
<dbReference type="PANTHER" id="PTHR42793">
    <property type="entry name" value="COA BINDING DOMAIN CONTAINING PROTEIN"/>
    <property type="match status" value="1"/>
</dbReference>
<comment type="caution">
    <text evidence="3">The sequence shown here is derived from an EMBL/GenBank/DDBJ whole genome shotgun (WGS) entry which is preliminary data.</text>
</comment>
<dbReference type="InterPro" id="IPR036291">
    <property type="entry name" value="NAD(P)-bd_dom_sf"/>
</dbReference>
<dbReference type="SUPFAM" id="SSF52210">
    <property type="entry name" value="Succinyl-CoA synthetase domains"/>
    <property type="match status" value="2"/>
</dbReference>
<sequence length="709" mass="74321">MTVSCPLSRLFNPRSVVIIGASDNNPWSGMVIRTLKSVGFSGKVHLVNKRGAEVMGQATFTSCRNIGEPVDAAFLAVPAAALEDALEDMADAGIMHGVVVSSGFAETGPAGAAEQKRIFDRAAARGLKLLGPNSLGSISLTDSCALSAMSLDLPILPNGKVALISQSGATAGLLTKQAYRQNIALSHVVAMGNEACIDLTEVLEYMIEQPEVRAVAIFAESIRRPESFLAAAQRALALKKAIIILKVGTSELTAEVAQAHTGALVGDDRVFNAVCRQYGLVRVYSLEQLLITASVIAHVGPLEQKGFAVASISGGACEIMADAGSSAGIRFTRFAPRTMERLKDVVADFGAAHNPLDVTGAALVKPEILENVLTALAADPDVGLLACTFDMASTPAQTNSFTLTMLDRSLAGLATAKCPTLLIEQTMKDTTEYARELLKKHAVPILVPGMDAAMKAIGSAYQWSDRMRTARTGTSTTVKPIAGINRPRSERETLEYLQSHGVPVIPARVVRSREEAASAAQEMNGVVVLKILSPDIAHKTEVGGVMLNVDGGAAAADGYDTIMRNVGGAAPHARIDGIIVSPMRSQGTELFIGIVRDPSFGLAIAVGLGGIWIEALDDTALRLLPVTPDEVLEMFGELKAQRLLTGYRGAPPVDLAALSVVVAAVGRAAIALGPELASLEINPLSINADKIEALDALATWSASEPTSQA</sequence>
<feature type="domain" description="CoA-binding" evidence="2">
    <location>
        <begin position="10"/>
        <end position="104"/>
    </location>
</feature>
<keyword evidence="4" id="KW-1185">Reference proteome</keyword>
<dbReference type="FunFam" id="3.30.1490.20:FF:000020">
    <property type="entry name" value="Protein lysine acetyltransferase"/>
    <property type="match status" value="1"/>
</dbReference>
<dbReference type="InterPro" id="IPR013815">
    <property type="entry name" value="ATP_grasp_subdomain_1"/>
</dbReference>
<comment type="similarity">
    <text evidence="1">In the N-terminal section; belongs to the acetate CoA ligase alpha subunit family.</text>
</comment>
<dbReference type="AlphaFoldDB" id="A0A3A3GEJ8"/>
<dbReference type="Gene3D" id="3.30.470.20">
    <property type="entry name" value="ATP-grasp fold, B domain"/>
    <property type="match status" value="1"/>
</dbReference>